<dbReference type="SUPFAM" id="SSF56672">
    <property type="entry name" value="DNA/RNA polymerases"/>
    <property type="match status" value="1"/>
</dbReference>
<evidence type="ECO:0000259" key="3">
    <source>
        <dbReference type="Pfam" id="PF17919"/>
    </source>
</evidence>
<dbReference type="CDD" id="cd09274">
    <property type="entry name" value="RNase_HI_RT_Ty3"/>
    <property type="match status" value="1"/>
</dbReference>
<dbReference type="PANTHER" id="PTHR37984:SF5">
    <property type="entry name" value="PROTEIN NYNRIN-LIKE"/>
    <property type="match status" value="1"/>
</dbReference>
<dbReference type="Gene3D" id="3.30.420.10">
    <property type="entry name" value="Ribonuclease H-like superfamily/Ribonuclease H"/>
    <property type="match status" value="1"/>
</dbReference>
<reference evidence="5 6" key="1">
    <citation type="journal article" date="2018" name="PLoS Genet.">
        <title>Population sequencing reveals clonal diversity and ancestral inbreeding in the grapevine cultivar Chardonnay.</title>
        <authorList>
            <person name="Roach M.J."/>
            <person name="Johnson D.L."/>
            <person name="Bohlmann J."/>
            <person name="van Vuuren H.J."/>
            <person name="Jones S.J."/>
            <person name="Pretorius I.S."/>
            <person name="Schmidt S.A."/>
            <person name="Borneman A.R."/>
        </authorList>
    </citation>
    <scope>NUCLEOTIDE SEQUENCE [LARGE SCALE GENOMIC DNA]</scope>
    <source>
        <strain evidence="6">cv. Chardonnay</strain>
        <tissue evidence="5">Leaf</tissue>
    </source>
</reference>
<accession>A0A438G9W1</accession>
<evidence type="ECO:0000256" key="1">
    <source>
        <dbReference type="ARBA" id="ARBA00023268"/>
    </source>
</evidence>
<dbReference type="Pfam" id="PF17919">
    <property type="entry name" value="RT_RNaseH_2"/>
    <property type="match status" value="1"/>
</dbReference>
<dbReference type="Pfam" id="PF24626">
    <property type="entry name" value="SH3_Tf2-1"/>
    <property type="match status" value="1"/>
</dbReference>
<dbReference type="InterPro" id="IPR036397">
    <property type="entry name" value="RNaseH_sf"/>
</dbReference>
<dbReference type="InterPro" id="IPR043128">
    <property type="entry name" value="Rev_trsase/Diguanyl_cyclase"/>
</dbReference>
<proteinExistence type="predicted"/>
<dbReference type="Pfam" id="PF00078">
    <property type="entry name" value="RVT_1"/>
    <property type="match status" value="1"/>
</dbReference>
<dbReference type="InterPro" id="IPR041577">
    <property type="entry name" value="RT_RNaseH_2"/>
</dbReference>
<organism evidence="5 6">
    <name type="scientific">Vitis vinifera</name>
    <name type="common">Grape</name>
    <dbReference type="NCBI Taxonomy" id="29760"/>
    <lineage>
        <taxon>Eukaryota</taxon>
        <taxon>Viridiplantae</taxon>
        <taxon>Streptophyta</taxon>
        <taxon>Embryophyta</taxon>
        <taxon>Tracheophyta</taxon>
        <taxon>Spermatophyta</taxon>
        <taxon>Magnoliopsida</taxon>
        <taxon>eudicotyledons</taxon>
        <taxon>Gunneridae</taxon>
        <taxon>Pentapetalae</taxon>
        <taxon>rosids</taxon>
        <taxon>Vitales</taxon>
        <taxon>Vitaceae</taxon>
        <taxon>Viteae</taxon>
        <taxon>Vitis</taxon>
    </lineage>
</organism>
<dbReference type="AlphaFoldDB" id="A0A438G9W1"/>
<dbReference type="InterPro" id="IPR056924">
    <property type="entry name" value="SH3_Tf2-1"/>
</dbReference>
<dbReference type="GO" id="GO:0003824">
    <property type="term" value="F:catalytic activity"/>
    <property type="evidence" value="ECO:0007669"/>
    <property type="project" value="UniProtKB-KW"/>
</dbReference>
<dbReference type="InterPro" id="IPR050951">
    <property type="entry name" value="Retrovirus_Pol_polyprotein"/>
</dbReference>
<gene>
    <name evidence="5" type="primary">pol_80</name>
    <name evidence="5" type="ORF">CK203_057006</name>
</gene>
<evidence type="ECO:0000259" key="2">
    <source>
        <dbReference type="Pfam" id="PF00078"/>
    </source>
</evidence>
<dbReference type="FunFam" id="3.30.70.270:FF:000020">
    <property type="entry name" value="Transposon Tf2-6 polyprotein-like Protein"/>
    <property type="match status" value="1"/>
</dbReference>
<dbReference type="Gene3D" id="3.30.70.270">
    <property type="match status" value="2"/>
</dbReference>
<protein>
    <submittedName>
        <fullName evidence="5">Retrovirus-related Pol polyprotein from transposon 17.6</fullName>
    </submittedName>
</protein>
<keyword evidence="1" id="KW-0511">Multifunctional enzyme</keyword>
<dbReference type="Proteomes" id="UP000288805">
    <property type="component" value="Unassembled WGS sequence"/>
</dbReference>
<dbReference type="InterPro" id="IPR043502">
    <property type="entry name" value="DNA/RNA_pol_sf"/>
</dbReference>
<sequence length="450" mass="52048">MNDLFRTYLRKFILVFFDDILVYSKTWDDHLSHLRTILKILKTNHLFAKATNYRFGVSQVDYLGHIISEHGVVVDPTKIQVVLEWPTPSTTKGVHGFLRLAVYYLKFIHHFEGIAAPLTQLLSKEGFKWNDATELAFRRLKKTLTSPPVLGLLDFSQIFVNECDASGIGIGVVLSQNNRPIAYFSETLKRSALLLSTYEKEMLAIVKSIQKWRPYLLVRTDQRSLKYLLEQRITTPAQTRWLPKILGYDYEIEYKRGPKNQAVDSLSCVVEFQFLSISMPRDQPRKWLEWIPWAEFSYNTFIHSSTKMTPFQVVYGIPPPSILTYVLGTSHIQAVDEYLRDRDTILSLQPYRQTSVAFRASMKLAPHFFGPYLIMGKVDPVAYWLALPSRTQIHNVFHVSMLQKHLGPVHTLVQNQLPPVSEDFVIQKGKYRPRSKVLIKWKGAPREDAT</sequence>
<dbReference type="EMBL" id="QGNW01000513">
    <property type="protein sequence ID" value="RVW68951.1"/>
    <property type="molecule type" value="Genomic_DNA"/>
</dbReference>
<evidence type="ECO:0000259" key="4">
    <source>
        <dbReference type="Pfam" id="PF24626"/>
    </source>
</evidence>
<dbReference type="PANTHER" id="PTHR37984">
    <property type="entry name" value="PROTEIN CBG26694"/>
    <property type="match status" value="1"/>
</dbReference>
<evidence type="ECO:0000313" key="6">
    <source>
        <dbReference type="Proteomes" id="UP000288805"/>
    </source>
</evidence>
<name>A0A438G9W1_VITVI</name>
<feature type="domain" description="Reverse transcriptase" evidence="2">
    <location>
        <begin position="1"/>
        <end position="67"/>
    </location>
</feature>
<dbReference type="GO" id="GO:0003676">
    <property type="term" value="F:nucleic acid binding"/>
    <property type="evidence" value="ECO:0007669"/>
    <property type="project" value="InterPro"/>
</dbReference>
<comment type="caution">
    <text evidence="5">The sequence shown here is derived from an EMBL/GenBank/DDBJ whole genome shotgun (WGS) entry which is preliminary data.</text>
</comment>
<feature type="domain" description="Reverse transcriptase/retrotransposon-derived protein RNase H-like" evidence="3">
    <location>
        <begin position="129"/>
        <end position="218"/>
    </location>
</feature>
<feature type="domain" description="Tf2-1-like SH3-like" evidence="4">
    <location>
        <begin position="353"/>
        <end position="405"/>
    </location>
</feature>
<evidence type="ECO:0000313" key="5">
    <source>
        <dbReference type="EMBL" id="RVW68951.1"/>
    </source>
</evidence>
<dbReference type="InterPro" id="IPR000477">
    <property type="entry name" value="RT_dom"/>
</dbReference>